<dbReference type="Pfam" id="PF05124">
    <property type="entry name" value="S_layer_C"/>
    <property type="match status" value="1"/>
</dbReference>
<gene>
    <name evidence="2" type="ORF">CL943_02805</name>
</gene>
<dbReference type="Proteomes" id="UP000226592">
    <property type="component" value="Unassembled WGS sequence"/>
</dbReference>
<comment type="caution">
    <text evidence="2">The sequence shown here is derived from an EMBL/GenBank/DDBJ whole genome shotgun (WGS) entry which is preliminary data.</text>
</comment>
<reference evidence="3" key="1">
    <citation type="submission" date="2017-09" db="EMBL/GenBank/DDBJ databases">
        <title>The Reconstruction of 2,631 Draft Metagenome-Assembled Genomes from the Global Oceans.</title>
        <authorList>
            <person name="Tully B.J."/>
            <person name="Graham E.D."/>
            <person name="Heidelberg J.F."/>
        </authorList>
    </citation>
    <scope>NUCLEOTIDE SEQUENCE [LARGE SCALE GENOMIC DNA]</scope>
</reference>
<dbReference type="InterPro" id="IPR022651">
    <property type="entry name" value="S_layer_C"/>
</dbReference>
<organism evidence="2 3">
    <name type="scientific">Candidatus Iainarchaeum sp</name>
    <dbReference type="NCBI Taxonomy" id="3101447"/>
    <lineage>
        <taxon>Archaea</taxon>
        <taxon>Candidatus Iainarchaeota</taxon>
        <taxon>Candidatus Iainarchaeia</taxon>
        <taxon>Candidatus Iainarchaeales</taxon>
        <taxon>Candidatus Iainarchaeaceae</taxon>
        <taxon>Candidatus Iainarchaeum</taxon>
    </lineage>
</organism>
<accession>A0A2D6M1E3</accession>
<dbReference type="EMBL" id="NZBU01000009">
    <property type="protein sequence ID" value="MAG22209.1"/>
    <property type="molecule type" value="Genomic_DNA"/>
</dbReference>
<feature type="domain" description="S-layer protein outer" evidence="1">
    <location>
        <begin position="42"/>
        <end position="1004"/>
    </location>
</feature>
<evidence type="ECO:0000313" key="2">
    <source>
        <dbReference type="EMBL" id="MAG22209.1"/>
    </source>
</evidence>
<protein>
    <recommendedName>
        <fullName evidence="1">S-layer protein outer domain-containing protein</fullName>
    </recommendedName>
</protein>
<sequence length="1010" mass="107415">MKGLTIKKLAAVAVGGALIGSALAPVVSAAVTTNIDTLQESDVVNATGEPVVNVVAGSMGAAASDLVWAGNIAAKVAQLATVDKTVAISGGGDDSTADPTDLTIDVTVGGDVTYSTETAQTYQGNLYPLKSDGGAKATATAIDPVIKNLANAQLSFLTNETTNYRYNGTTYSIVVKEYIGLQADAQMDLTDPDVEDLVVYMANEKDFNYWIDLGDGIPAYNTLSAAAAFADGDNDNIVIPFLGESFTVQSVDNNSNTLKLIKESDKATYYEGQEVTGLEGRGAYDGEEMSVKVDAVTQAGAAAITYNVRYLLLDAEGNEIDRQTLGTGVYLNENFVDSEGEYALDTVVYITDAGVESTTSKGYVTATVGKSVVDIKDNKSYPYDSTDTETSDDYWKAALTFGTDANPATATLQKVVIYNAVQNWDEDNPLYASSGTLTEAGEGATGEAFFLEGNNESDLGYGFVKFKFDGFKMDQDTTTFKLGRGACATGEGQDAGCVIYTDNQGVEREVPFYYELSLTTGPTEEGTFELDDQTFFYKCERADQNMNFAVGDFLNGVRVDMNALNSEGNVMTDYGMADINSVGKLSNIDLNGVTYAVYGTNNVLQGVQLGADGNCSFANESFDNFSNGSTTMILKSAGQTPKYFTMFYDDDNQSLDKAWGYPTLEVTNDSLSDTYKYVMYVTDESAYKKVYLLLHNSTNFTNEFTGVDVGFHGTDATCSGIGQSVTPYYTHPSCTVEDGIKDQNFYQPDLTELGFDSTDDTHAVANFGFDTNKTGADANAFIDTAFGELIDGWPSSTKGGYEYQVDFNRLTKWGLTTKDTTYKAQKTWLDYGTKVEVISTDTMGAYAKIAVPENQIYLKYALLGETTTQVAEGGTAFTGLAEGESGEEGSTKVTVDAVNYTAGACAAGGGAVADPSIFPDIVKVGQLVYLDTPKPAGSNVIVGGWTVNKLVTASTSLGEGEGTLSEALTTSGDRVVQLLANGDIVVAGYTANDTKLAAQDLIDALDALVG</sequence>
<dbReference type="AlphaFoldDB" id="A0A2D6M1E3"/>
<evidence type="ECO:0000313" key="3">
    <source>
        <dbReference type="Proteomes" id="UP000226592"/>
    </source>
</evidence>
<name>A0A2D6M1E3_9ARCH</name>
<evidence type="ECO:0000259" key="1">
    <source>
        <dbReference type="Pfam" id="PF05124"/>
    </source>
</evidence>
<proteinExistence type="predicted"/>